<dbReference type="EMBL" id="BTRK01000006">
    <property type="protein sequence ID" value="GMR57707.1"/>
    <property type="molecule type" value="Genomic_DNA"/>
</dbReference>
<dbReference type="AlphaFoldDB" id="A0AAN5D7Z0"/>
<accession>A0AAN5D7Z0</accession>
<gene>
    <name evidence="1" type="ORF">PMAYCL1PPCAC_27902</name>
</gene>
<organism evidence="1 2">
    <name type="scientific">Pristionchus mayeri</name>
    <dbReference type="NCBI Taxonomy" id="1317129"/>
    <lineage>
        <taxon>Eukaryota</taxon>
        <taxon>Metazoa</taxon>
        <taxon>Ecdysozoa</taxon>
        <taxon>Nematoda</taxon>
        <taxon>Chromadorea</taxon>
        <taxon>Rhabditida</taxon>
        <taxon>Rhabditina</taxon>
        <taxon>Diplogasteromorpha</taxon>
        <taxon>Diplogasteroidea</taxon>
        <taxon>Neodiplogasteridae</taxon>
        <taxon>Pristionchus</taxon>
    </lineage>
</organism>
<proteinExistence type="predicted"/>
<evidence type="ECO:0000313" key="1">
    <source>
        <dbReference type="EMBL" id="GMR57707.1"/>
    </source>
</evidence>
<name>A0AAN5D7Z0_9BILA</name>
<sequence length="229" mass="26116">QVSKIFYNGVNEFMARKKNRPGLNAVWLIKWMGQLEVYIRLFPSNISYYDLASLDNRRFQRLRFGGGPALRVMLTGPEDPIVDQLSDFLSSSIKSVKIGGYGIDSTLDSSHLSLCANLLSASTMDHLKISLLNLDGFSDPFIISIIARVRNHLEIFFFGQPSYINSVAFITTLFSYSIRHVFLNNPNSILHPDSFIGLPRAFWEQSFNEKLSNGSIEWVETRIRGEERR</sequence>
<keyword evidence="2" id="KW-1185">Reference proteome</keyword>
<evidence type="ECO:0000313" key="2">
    <source>
        <dbReference type="Proteomes" id="UP001328107"/>
    </source>
</evidence>
<reference evidence="2" key="1">
    <citation type="submission" date="2022-10" db="EMBL/GenBank/DDBJ databases">
        <title>Genome assembly of Pristionchus species.</title>
        <authorList>
            <person name="Yoshida K."/>
            <person name="Sommer R.J."/>
        </authorList>
    </citation>
    <scope>NUCLEOTIDE SEQUENCE [LARGE SCALE GENOMIC DNA]</scope>
    <source>
        <strain evidence="2">RS5460</strain>
    </source>
</reference>
<protein>
    <submittedName>
        <fullName evidence="1">Uncharacterized protein</fullName>
    </submittedName>
</protein>
<dbReference type="Proteomes" id="UP001328107">
    <property type="component" value="Unassembled WGS sequence"/>
</dbReference>
<comment type="caution">
    <text evidence="1">The sequence shown here is derived from an EMBL/GenBank/DDBJ whole genome shotgun (WGS) entry which is preliminary data.</text>
</comment>
<feature type="non-terminal residue" evidence="1">
    <location>
        <position position="1"/>
    </location>
</feature>